<dbReference type="Proteomes" id="UP000635606">
    <property type="component" value="Unassembled WGS sequence"/>
</dbReference>
<comment type="caution">
    <text evidence="1">The sequence shown here is derived from an EMBL/GenBank/DDBJ whole genome shotgun (WGS) entry which is preliminary data.</text>
</comment>
<name>A0A8J3ZRM3_9ACTN</name>
<organism evidence="1 2">
    <name type="scientific">Virgisporangium ochraceum</name>
    <dbReference type="NCBI Taxonomy" id="65505"/>
    <lineage>
        <taxon>Bacteria</taxon>
        <taxon>Bacillati</taxon>
        <taxon>Actinomycetota</taxon>
        <taxon>Actinomycetes</taxon>
        <taxon>Micromonosporales</taxon>
        <taxon>Micromonosporaceae</taxon>
        <taxon>Virgisporangium</taxon>
    </lineage>
</organism>
<gene>
    <name evidence="1" type="ORF">Voc01_011770</name>
</gene>
<protein>
    <submittedName>
        <fullName evidence="1">Phage terminase large subunit</fullName>
    </submittedName>
</protein>
<evidence type="ECO:0000313" key="1">
    <source>
        <dbReference type="EMBL" id="GIJ66260.1"/>
    </source>
</evidence>
<evidence type="ECO:0000313" key="2">
    <source>
        <dbReference type="Proteomes" id="UP000635606"/>
    </source>
</evidence>
<reference evidence="1" key="1">
    <citation type="submission" date="2021-01" db="EMBL/GenBank/DDBJ databases">
        <title>Whole genome shotgun sequence of Virgisporangium ochraceum NBRC 16418.</title>
        <authorList>
            <person name="Komaki H."/>
            <person name="Tamura T."/>
        </authorList>
    </citation>
    <scope>NUCLEOTIDE SEQUENCE</scope>
    <source>
        <strain evidence="1">NBRC 16418</strain>
    </source>
</reference>
<dbReference type="RefSeq" id="WP_203926241.1">
    <property type="nucleotide sequence ID" value="NZ_BOPH01000017.1"/>
</dbReference>
<proteinExistence type="predicted"/>
<dbReference type="EMBL" id="BOPH01000017">
    <property type="protein sequence ID" value="GIJ66260.1"/>
    <property type="molecule type" value="Genomic_DNA"/>
</dbReference>
<dbReference type="Gene3D" id="3.30.420.280">
    <property type="match status" value="1"/>
</dbReference>
<dbReference type="Pfam" id="PF03237">
    <property type="entry name" value="Terminase_6N"/>
    <property type="match status" value="1"/>
</dbReference>
<keyword evidence="2" id="KW-1185">Reference proteome</keyword>
<accession>A0A8J3ZRM3</accession>
<dbReference type="Gene3D" id="3.40.50.300">
    <property type="entry name" value="P-loop containing nucleotide triphosphate hydrolases"/>
    <property type="match status" value="1"/>
</dbReference>
<dbReference type="InterPro" id="IPR027417">
    <property type="entry name" value="P-loop_NTPase"/>
</dbReference>
<sequence length="421" mass="46805">MINLDELPLSRKQVEYVVESDAFVNLADGAIRSGKTASGCLRWLIYVATAPAGGDLLITAKTYDTAVRNVFNVLQNPVLFGPLARATSYTRGAPTAKVLGRTIEVVTFNDERAEARLRGMTCAGAYVDEWSLMPKSFHEQLLGRASIDGAQLFGNTNPDNPMHWLKAEGIDEAKPGGRLAGDWKVFKFLLDDNPALSEKVKARYRRQYTGMWKRRMIDGEWVLAEGAIYEGWDPDRHVVKQLPQIARWISLGVDYGTVNPFAGILIGLGVDGKLYLAREWRWDSKKKQRQLTDGEYSARLRGWLDAMDVRPEWTCVDPSAASFVRQLHRDGLTPTQADNAVIDGIRLVATLLAEGLLLVHESCEGWISEVGAYSWDDEAAKKGEDKPIKALDHSLDAGRYGIKTPEAAWRPYVRGDLVLAA</sequence>
<dbReference type="AlphaFoldDB" id="A0A8J3ZRM3"/>